<dbReference type="Gene3D" id="3.40.50.200">
    <property type="entry name" value="Peptidase S8/S53 domain"/>
    <property type="match status" value="1"/>
</dbReference>
<dbReference type="PANTHER" id="PTHR42884:SF14">
    <property type="entry name" value="NEUROENDOCRINE CONVERTASE 1"/>
    <property type="match status" value="1"/>
</dbReference>
<dbReference type="PRINTS" id="PR00723">
    <property type="entry name" value="SUBTILISIN"/>
</dbReference>
<dbReference type="InterPro" id="IPR036680">
    <property type="entry name" value="SPOR-like_sf"/>
</dbReference>
<dbReference type="Pfam" id="PF00082">
    <property type="entry name" value="Peptidase_S8"/>
    <property type="match status" value="1"/>
</dbReference>
<dbReference type="PROSITE" id="PS51892">
    <property type="entry name" value="SUBTILASE"/>
    <property type="match status" value="1"/>
</dbReference>
<dbReference type="InterPro" id="IPR034054">
    <property type="entry name" value="Pep_S8_PrcA"/>
</dbReference>
<evidence type="ECO:0000259" key="6">
    <source>
        <dbReference type="PROSITE" id="PS51724"/>
    </source>
</evidence>
<dbReference type="Gene3D" id="3.30.70.1070">
    <property type="entry name" value="Sporulation related repeat"/>
    <property type="match status" value="1"/>
</dbReference>
<dbReference type="GO" id="GO:0042834">
    <property type="term" value="F:peptidoglycan binding"/>
    <property type="evidence" value="ECO:0007669"/>
    <property type="project" value="InterPro"/>
</dbReference>
<dbReference type="InterPro" id="IPR022398">
    <property type="entry name" value="Peptidase_S8_His-AS"/>
</dbReference>
<evidence type="ECO:0000313" key="8">
    <source>
        <dbReference type="Proteomes" id="UP000576209"/>
    </source>
</evidence>
<dbReference type="SUPFAM" id="SSF52743">
    <property type="entry name" value="Subtilisin-like"/>
    <property type="match status" value="1"/>
</dbReference>
<name>A0A840E3T4_9BACT</name>
<keyword evidence="3 5" id="KW-0720">Serine protease</keyword>
<dbReference type="AlphaFoldDB" id="A0A840E3T4"/>
<proteinExistence type="inferred from homology"/>
<evidence type="ECO:0000256" key="4">
    <source>
        <dbReference type="PIRSR" id="PIRSR615500-1"/>
    </source>
</evidence>
<comment type="similarity">
    <text evidence="5">Belongs to the peptidase S8 family.</text>
</comment>
<dbReference type="PROSITE" id="PS51724">
    <property type="entry name" value="SPOR"/>
    <property type="match status" value="1"/>
</dbReference>
<dbReference type="EMBL" id="JACIFF010000002">
    <property type="protein sequence ID" value="MBB4078402.1"/>
    <property type="molecule type" value="Genomic_DNA"/>
</dbReference>
<evidence type="ECO:0000256" key="5">
    <source>
        <dbReference type="PROSITE-ProRule" id="PRU01240"/>
    </source>
</evidence>
<feature type="domain" description="SPOR" evidence="6">
    <location>
        <begin position="524"/>
        <end position="603"/>
    </location>
</feature>
<evidence type="ECO:0000256" key="3">
    <source>
        <dbReference type="ARBA" id="ARBA00022825"/>
    </source>
</evidence>
<dbReference type="PROSITE" id="PS00138">
    <property type="entry name" value="SUBTILASE_SER"/>
    <property type="match status" value="1"/>
</dbReference>
<protein>
    <submittedName>
        <fullName evidence="7">Subtilisin family serine protease</fullName>
    </submittedName>
</protein>
<dbReference type="InterPro" id="IPR023828">
    <property type="entry name" value="Peptidase_S8_Ser-AS"/>
</dbReference>
<dbReference type="PANTHER" id="PTHR42884">
    <property type="entry name" value="PROPROTEIN CONVERTASE SUBTILISIN/KEXIN-RELATED"/>
    <property type="match status" value="1"/>
</dbReference>
<evidence type="ECO:0000313" key="7">
    <source>
        <dbReference type="EMBL" id="MBB4078402.1"/>
    </source>
</evidence>
<dbReference type="GO" id="GO:0016020">
    <property type="term" value="C:membrane"/>
    <property type="evidence" value="ECO:0007669"/>
    <property type="project" value="TreeGrafter"/>
</dbReference>
<dbReference type="SUPFAM" id="SSF110997">
    <property type="entry name" value="Sporulation related repeat"/>
    <property type="match status" value="1"/>
</dbReference>
<dbReference type="InterPro" id="IPR007730">
    <property type="entry name" value="SPOR-like_dom"/>
</dbReference>
<dbReference type="InterPro" id="IPR015500">
    <property type="entry name" value="Peptidase_S8_subtilisin-rel"/>
</dbReference>
<organism evidence="7 8">
    <name type="scientific">Neolewinella aquimaris</name>
    <dbReference type="NCBI Taxonomy" id="1835722"/>
    <lineage>
        <taxon>Bacteria</taxon>
        <taxon>Pseudomonadati</taxon>
        <taxon>Bacteroidota</taxon>
        <taxon>Saprospiria</taxon>
        <taxon>Saprospirales</taxon>
        <taxon>Lewinellaceae</taxon>
        <taxon>Neolewinella</taxon>
    </lineage>
</organism>
<dbReference type="Proteomes" id="UP000576209">
    <property type="component" value="Unassembled WGS sequence"/>
</dbReference>
<dbReference type="InterPro" id="IPR036852">
    <property type="entry name" value="Peptidase_S8/S53_dom_sf"/>
</dbReference>
<evidence type="ECO:0000256" key="2">
    <source>
        <dbReference type="ARBA" id="ARBA00022801"/>
    </source>
</evidence>
<sequence length="607" mass="64694">MSTINVRTSNGNLNLRKSEALVGLKISGEEKPPEVREEVMPELGGFEVVALDPGRNIDRALDQVRQSEGVSVGTHVYFAENDNRPVVPTGLIYCTPVENADRNEVRLIFQRLNLTIEEDRPDGTILLSVTRRSRNPLKVAAALQELPIIETAIPDLDVPLDQYFSEPRDGLFPEEWHLENEGSIPGVPNYPLKRGADARVRAAWKRLNSLGSSAVTIAVIDKGFDLNHPDLAGKSVHPLHINSNETKLPVGAAAGTHGTPCASVALGAANGTGIVGAAPNARLMPLHGLTYSPYYTERMFNHCVTSGADVISCSWGTVEAIYRPGALHERAVTSALTRGRGGKGCIVVFAAGNEGKNLINYYAQLPGVIAVGASTSNDTHASYSNRGPGLTVVAPSDGGWPILAARASWDPGVPRVSPEKKYYADGRDRGPYHKHFGGTSCATPLVAGICALMLSANPELTSAEVKAILQRTADKIGTPSDYDAGGYSDRYGYGRVNADRAVAEALRYRGNGNAPAPPPIAVTLPQAGTYSLQVSALSNHAAVADLSAKLQSEFNLPVAISPVETNGSTVYRVLVGQFATAELARDNIDRLRAAGYRPFVRELTGIG</sequence>
<keyword evidence="8" id="KW-1185">Reference proteome</keyword>
<keyword evidence="1 5" id="KW-0645">Protease</keyword>
<dbReference type="Pfam" id="PF05036">
    <property type="entry name" value="SPOR"/>
    <property type="match status" value="1"/>
</dbReference>
<accession>A0A840E3T4</accession>
<dbReference type="InterPro" id="IPR000209">
    <property type="entry name" value="Peptidase_S8/S53_dom"/>
</dbReference>
<evidence type="ECO:0000256" key="1">
    <source>
        <dbReference type="ARBA" id="ARBA00022670"/>
    </source>
</evidence>
<gene>
    <name evidence="7" type="ORF">GGR28_001015</name>
</gene>
<keyword evidence="2 5" id="KW-0378">Hydrolase</keyword>
<feature type="active site" description="Charge relay system" evidence="4 5">
    <location>
        <position position="440"/>
    </location>
</feature>
<dbReference type="RefSeq" id="WP_183494654.1">
    <property type="nucleotide sequence ID" value="NZ_JACIFF010000002.1"/>
</dbReference>
<dbReference type="GO" id="GO:0016485">
    <property type="term" value="P:protein processing"/>
    <property type="evidence" value="ECO:0007669"/>
    <property type="project" value="TreeGrafter"/>
</dbReference>
<feature type="active site" description="Charge relay system" evidence="4 5">
    <location>
        <position position="257"/>
    </location>
</feature>
<reference evidence="7 8" key="1">
    <citation type="submission" date="2020-08" db="EMBL/GenBank/DDBJ databases">
        <title>Genomic Encyclopedia of Type Strains, Phase IV (KMG-IV): sequencing the most valuable type-strain genomes for metagenomic binning, comparative biology and taxonomic classification.</title>
        <authorList>
            <person name="Goeker M."/>
        </authorList>
    </citation>
    <scope>NUCLEOTIDE SEQUENCE [LARGE SCALE GENOMIC DNA]</scope>
    <source>
        <strain evidence="7 8">DSM 105137</strain>
    </source>
</reference>
<dbReference type="CDD" id="cd07498">
    <property type="entry name" value="Peptidases_S8_15"/>
    <property type="match status" value="1"/>
</dbReference>
<comment type="caution">
    <text evidence="7">The sequence shown here is derived from an EMBL/GenBank/DDBJ whole genome shotgun (WGS) entry which is preliminary data.</text>
</comment>
<dbReference type="GO" id="GO:0004252">
    <property type="term" value="F:serine-type endopeptidase activity"/>
    <property type="evidence" value="ECO:0007669"/>
    <property type="project" value="UniProtKB-UniRule"/>
</dbReference>
<feature type="active site" description="Charge relay system" evidence="4 5">
    <location>
        <position position="221"/>
    </location>
</feature>
<dbReference type="PROSITE" id="PS00137">
    <property type="entry name" value="SUBTILASE_HIS"/>
    <property type="match status" value="1"/>
</dbReference>